<feature type="compositionally biased region" description="Polar residues" evidence="1">
    <location>
        <begin position="89"/>
        <end position="102"/>
    </location>
</feature>
<feature type="compositionally biased region" description="Low complexity" evidence="1">
    <location>
        <begin position="1605"/>
        <end position="1615"/>
    </location>
</feature>
<feature type="compositionally biased region" description="Basic and acidic residues" evidence="1">
    <location>
        <begin position="906"/>
        <end position="916"/>
    </location>
</feature>
<dbReference type="EMBL" id="KI965465">
    <property type="protein sequence ID" value="EUD67586.1"/>
    <property type="molecule type" value="Genomic_DNA"/>
</dbReference>
<feature type="compositionally biased region" description="Basic and acidic residues" evidence="1">
    <location>
        <begin position="1"/>
        <end position="21"/>
    </location>
</feature>
<dbReference type="GeneID" id="20037045"/>
<feature type="compositionally biased region" description="Basic and acidic residues" evidence="1">
    <location>
        <begin position="693"/>
        <end position="774"/>
    </location>
</feature>
<feature type="compositionally biased region" description="Basic and acidic residues" evidence="1">
    <location>
        <begin position="647"/>
        <end position="672"/>
    </location>
</feature>
<name>W7AQ87_9APIC</name>
<accession>W7AQ87</accession>
<feature type="compositionally biased region" description="Low complexity" evidence="1">
    <location>
        <begin position="1092"/>
        <end position="1106"/>
    </location>
</feature>
<gene>
    <name evidence="2" type="ORF">C922_01771</name>
</gene>
<dbReference type="Proteomes" id="UP000030640">
    <property type="component" value="Unassembled WGS sequence"/>
</dbReference>
<feature type="region of interest" description="Disordered" evidence="1">
    <location>
        <begin position="1210"/>
        <end position="1236"/>
    </location>
</feature>
<keyword evidence="3" id="KW-1185">Reference proteome</keyword>
<feature type="compositionally biased region" description="Basic and acidic residues" evidence="1">
    <location>
        <begin position="1116"/>
        <end position="1131"/>
    </location>
</feature>
<protein>
    <submittedName>
        <fullName evidence="2">Uncharacterized protein</fullName>
    </submittedName>
</protein>
<feature type="compositionally biased region" description="Basic and acidic residues" evidence="1">
    <location>
        <begin position="1067"/>
        <end position="1079"/>
    </location>
</feature>
<feature type="compositionally biased region" description="Basic residues" evidence="1">
    <location>
        <begin position="1341"/>
        <end position="1350"/>
    </location>
</feature>
<dbReference type="VEuPathDB" id="PlasmoDB:C922_01771"/>
<feature type="compositionally biased region" description="Basic residues" evidence="1">
    <location>
        <begin position="1134"/>
        <end position="1155"/>
    </location>
</feature>
<evidence type="ECO:0000256" key="1">
    <source>
        <dbReference type="SAM" id="MobiDB-lite"/>
    </source>
</evidence>
<feature type="compositionally biased region" description="Basic and acidic residues" evidence="1">
    <location>
        <begin position="121"/>
        <end position="162"/>
    </location>
</feature>
<feature type="region of interest" description="Disordered" evidence="1">
    <location>
        <begin position="413"/>
        <end position="449"/>
    </location>
</feature>
<dbReference type="RefSeq" id="XP_008815596.1">
    <property type="nucleotide sequence ID" value="XM_008817374.1"/>
</dbReference>
<proteinExistence type="predicted"/>
<feature type="compositionally biased region" description="Basic and acidic residues" evidence="1">
    <location>
        <begin position="526"/>
        <end position="613"/>
    </location>
</feature>
<feature type="compositionally biased region" description="Basic and acidic residues" evidence="1">
    <location>
        <begin position="28"/>
        <end position="44"/>
    </location>
</feature>
<organism evidence="2 3">
    <name type="scientific">Plasmodium inui San Antonio 1</name>
    <dbReference type="NCBI Taxonomy" id="1237626"/>
    <lineage>
        <taxon>Eukaryota</taxon>
        <taxon>Sar</taxon>
        <taxon>Alveolata</taxon>
        <taxon>Apicomplexa</taxon>
        <taxon>Aconoidasida</taxon>
        <taxon>Haemosporida</taxon>
        <taxon>Plasmodiidae</taxon>
        <taxon>Plasmodium</taxon>
        <taxon>Plasmodium (Plasmodium)</taxon>
    </lineage>
</organism>
<feature type="compositionally biased region" description="Basic residues" evidence="1">
    <location>
        <begin position="1308"/>
        <end position="1317"/>
    </location>
</feature>
<feature type="compositionally biased region" description="Basic and acidic residues" evidence="1">
    <location>
        <begin position="1379"/>
        <end position="1424"/>
    </location>
</feature>
<feature type="region of interest" description="Disordered" evidence="1">
    <location>
        <begin position="482"/>
        <end position="780"/>
    </location>
</feature>
<feature type="region of interest" description="Disordered" evidence="1">
    <location>
        <begin position="1584"/>
        <end position="1615"/>
    </location>
</feature>
<feature type="compositionally biased region" description="Basic and acidic residues" evidence="1">
    <location>
        <begin position="1015"/>
        <end position="1024"/>
    </location>
</feature>
<evidence type="ECO:0000313" key="2">
    <source>
        <dbReference type="EMBL" id="EUD67586.1"/>
    </source>
</evidence>
<feature type="compositionally biased region" description="Basic and acidic residues" evidence="1">
    <location>
        <begin position="103"/>
        <end position="114"/>
    </location>
</feature>
<feature type="region of interest" description="Disordered" evidence="1">
    <location>
        <begin position="226"/>
        <end position="264"/>
    </location>
</feature>
<dbReference type="OrthoDB" id="372719at2759"/>
<feature type="region of interest" description="Disordered" evidence="1">
    <location>
        <begin position="969"/>
        <end position="1172"/>
    </location>
</feature>
<feature type="compositionally biased region" description="Low complexity" evidence="1">
    <location>
        <begin position="988"/>
        <end position="1003"/>
    </location>
</feature>
<evidence type="ECO:0000313" key="3">
    <source>
        <dbReference type="Proteomes" id="UP000030640"/>
    </source>
</evidence>
<reference evidence="2 3" key="1">
    <citation type="submission" date="2013-02" db="EMBL/GenBank/DDBJ databases">
        <title>The Genome Sequence of Plasmodium inui San Antonio 1.</title>
        <authorList>
            <consortium name="The Broad Institute Genome Sequencing Platform"/>
            <consortium name="The Broad Institute Genome Sequencing Center for Infectious Disease"/>
            <person name="Neafsey D."/>
            <person name="Cheeseman I."/>
            <person name="Volkman S."/>
            <person name="Adams J."/>
            <person name="Walker B."/>
            <person name="Young S.K."/>
            <person name="Zeng Q."/>
            <person name="Gargeya S."/>
            <person name="Fitzgerald M."/>
            <person name="Haas B."/>
            <person name="Abouelleil A."/>
            <person name="Alvarado L."/>
            <person name="Arachchi H.M."/>
            <person name="Berlin A.M."/>
            <person name="Chapman S.B."/>
            <person name="Dewar J."/>
            <person name="Goldberg J."/>
            <person name="Griggs A."/>
            <person name="Gujja S."/>
            <person name="Hansen M."/>
            <person name="Howarth C."/>
            <person name="Imamovic A."/>
            <person name="Larimer J."/>
            <person name="McCowan C."/>
            <person name="Murphy C."/>
            <person name="Neiman D."/>
            <person name="Pearson M."/>
            <person name="Priest M."/>
            <person name="Roberts A."/>
            <person name="Saif S."/>
            <person name="Shea T."/>
            <person name="Sisk P."/>
            <person name="Sykes S."/>
            <person name="Wortman J."/>
            <person name="Nusbaum C."/>
            <person name="Birren B."/>
        </authorList>
    </citation>
    <scope>NUCLEOTIDE SEQUENCE [LARGE SCALE GENOMIC DNA]</scope>
    <source>
        <strain evidence="2 3">San Antonio 1</strain>
    </source>
</reference>
<feature type="compositionally biased region" description="Basic and acidic residues" evidence="1">
    <location>
        <begin position="624"/>
        <end position="640"/>
    </location>
</feature>
<feature type="compositionally biased region" description="Basic and acidic residues" evidence="1">
    <location>
        <begin position="413"/>
        <end position="424"/>
    </location>
</feature>
<feature type="compositionally biased region" description="Basic and acidic residues" evidence="1">
    <location>
        <begin position="1044"/>
        <end position="1053"/>
    </location>
</feature>
<feature type="region of interest" description="Disordered" evidence="1">
    <location>
        <begin position="906"/>
        <end position="927"/>
    </location>
</feature>
<feature type="region of interest" description="Disordered" evidence="1">
    <location>
        <begin position="1266"/>
        <end position="1429"/>
    </location>
</feature>
<sequence length="1703" mass="187331">MDPIDSKNADPSDHSTSERQENAAPGIETRDENPKKIDEEEKIAAVEANENAPTAANDVVNDTKAGATNFDTSNKDKNCGMDPTINVIEANNQNVSKGNSTEKLTENEEIREGHNGLNVEDASKLVKKGAEHVDKKEDLKEGEQEARKEAEKEDERENEKENFPSSQLKPLDEAPMSKNPDIIFSPKAPTTFSNSEPLYIEVKGLLQVLNAQDFANNMSMKSLDLGKKNETAPTSKRSLSVPYKGVSKGIPKDINRQSSRSTNAAAEKFPGLPKSANLLKRPPLPVKSPIINPPITLNKSNLHKEGITGEALDTGKGKSIFRNLPKKIPSPEVVNIKPKAMIKTNFVPFKEISKDEKAKALLPKEKISLKIPPKVLPFLIKEKSVKHKAPPKANIKHTLHYLKRAVEIGSKEVDESATERKEALSRATSHTRKSSEMTRKFVEKPKNAQKSIPLKMEAVKRGKAILDTKKILAKKPISKLVTKSETREKGGKKQILLKSIQEKKPQPSEAPLDIATPKLDNTPDADIEKSPQKEEKTAEEGDHANNEQRNVNEDTKEEPPEVDKEEVVVVDTEHIIEREKTLEEKNESEIGKYREDMYDLTRSETERPERAGEGEGEVVGEAVTVERVKKVDDGDEHTDAGGDNDLDAGKGEEKGEKDEKEEKGDKAEKADGQEQGGNSASGPMGVEPEELEGGEKGHKTVQPAEEKGHETIQAAEPDKPAEPESDEKKKGLQKVNEAKEPKKTKFEVKKGADQKIGKKVPKRGDNASVKKDEGGTPLTMKTIGKAPLTMKTIGKTPLTMKTIGKMPLTMKAIGKAPLTMKAIGKAPLTMKAIGKAPLTMKAIGKAPLTMKAIGKAPLSLNTFGKAPLAVKQSAKPELVLKHKATMKGSPTLVKLKTNITGNVKEKKSVKTEKSSDPIKSVTAKNSPQRKSTLFLKKVNTFKKATLSKNSLKDVDAEKKKLLKKLDTSMSDKKGKIDAEENDSISMPSKNVSKKVSSASIKNALSNFKKKPFTKSKTDSIHEIRSNGGNHDAIVSSKSENIHSVLEHQQQEQREAEEEELFTKKLLSSKDLRAGAKSDSSDESDDQNESKNENQNQNKNENPNQDQSANESPPPMGKKEEVVGSKEGEELPKMVAKKPSLKKSKSLKKLKSKASKKMNMSDDMSIGEEKGTKKIAKLSSSKKIKSALSQMKVEKKMKKLKSEILHKAASGVAKMKDNKGPKKYKSITGNGNSKVAKEGLGSESLLQKELVKMKSFKDKWNNDFVTPRIGGMDSSNSFFAHDKSEMSNADASDDDDAAHSANSPSVASRKMRKKKKMSNRANGMLSNRVNGPIIRTEDAPKKRGIPAKGKKTAASSTIKSVEHRTVSDLEQEAQQSFLGIHRDSRATNTRGEGRRNNGEERRNRGEQRRNSGEERRNSGEERRNSGEASAAMLKVRNASLFNFNRIKSTNTLRNLSVQVKLESPPPTEVQSREEPNLKVNNLCSRRPSVSRRTSGMITQNTSWMFDTCCSVGNNSTTTPYVDERKEPAVQNFSSLFNVNNKYMPRSRNLQMALLSGNSVKLSNVYESDLLGRGGEWTLNRETLRGSLSGNKASDGSPLRRPVSGLMSSPPSRPMSSQVIRRVNGQMGGQMGRDQMGGQLRRGQMGGQLRRSQLSHQLDGRNSLPLNCKMNSASYSNRSLLNNSGPLELRRRPSCSTTVNYCSCI</sequence>
<feature type="compositionally biased region" description="Low complexity" evidence="1">
    <location>
        <begin position="1298"/>
        <end position="1307"/>
    </location>
</feature>
<feature type="compositionally biased region" description="Basic and acidic residues" evidence="1">
    <location>
        <begin position="482"/>
        <end position="491"/>
    </location>
</feature>
<feature type="region of interest" description="Disordered" evidence="1">
    <location>
        <begin position="1"/>
        <end position="182"/>
    </location>
</feature>
<feature type="compositionally biased region" description="Basic and acidic residues" evidence="1">
    <location>
        <begin position="969"/>
        <end position="978"/>
    </location>
</feature>
<feature type="compositionally biased region" description="Basic and acidic residues" evidence="1">
    <location>
        <begin position="433"/>
        <end position="446"/>
    </location>
</feature>